<comment type="caution">
    <text evidence="2">The sequence shown here is derived from an EMBL/GenBank/DDBJ whole genome shotgun (WGS) entry which is preliminary data.</text>
</comment>
<dbReference type="OrthoDB" id="1114455at2"/>
<evidence type="ECO:0000313" key="3">
    <source>
        <dbReference type="Proteomes" id="UP000239872"/>
    </source>
</evidence>
<proteinExistence type="predicted"/>
<protein>
    <recommendedName>
        <fullName evidence="4">Type IX secretion system membrane protein PorP/SprF</fullName>
    </recommendedName>
</protein>
<feature type="signal peptide" evidence="1">
    <location>
        <begin position="1"/>
        <end position="24"/>
    </location>
</feature>
<dbReference type="Proteomes" id="UP000239872">
    <property type="component" value="Unassembled WGS sequence"/>
</dbReference>
<keyword evidence="3" id="KW-1185">Reference proteome</keyword>
<dbReference type="RefSeq" id="WP_105038098.1">
    <property type="nucleotide sequence ID" value="NZ_PPSL01000002.1"/>
</dbReference>
<reference evidence="2 3" key="1">
    <citation type="submission" date="2018-01" db="EMBL/GenBank/DDBJ databases">
        <title>A novel member of the phylum Bacteroidetes isolated from glacier ice.</title>
        <authorList>
            <person name="Liu Q."/>
            <person name="Xin Y.-H."/>
        </authorList>
    </citation>
    <scope>NUCLEOTIDE SEQUENCE [LARGE SCALE GENOMIC DNA]</scope>
    <source>
        <strain evidence="2 3">RB1R16</strain>
    </source>
</reference>
<dbReference type="InterPro" id="IPR019861">
    <property type="entry name" value="PorP/SprF_Bacteroidetes"/>
</dbReference>
<dbReference type="EMBL" id="PPSL01000002">
    <property type="protein sequence ID" value="PQJ11219.1"/>
    <property type="molecule type" value="Genomic_DNA"/>
</dbReference>
<dbReference type="Pfam" id="PF11751">
    <property type="entry name" value="PorP_SprF"/>
    <property type="match status" value="1"/>
</dbReference>
<gene>
    <name evidence="2" type="ORF">CJD36_005280</name>
</gene>
<sequence>MRKGNIITRLSIAALTLTAPAAIAQDIHFSQFDMQPLVVNPAFTGMFYGKVRANAIYRNQWKSVTVPYVTYGASVDLPIKSTDGGYLAGGLQLYKDQAGDGNLSNFTGLGSIAYHKLFGGGLDNYSGSDLAIGLQFGYAQKSIDLSKLYFGDEFVNGSFVKGTTAEYKYGMGNNVNYALVNAGLCFSHAFNESFSFILGVGANNLNQPTDAILKKKNSDVGLAMRYTGTLGIVWNVSDKMSLRPAVLFQTQASAVEMIFGNEFHYNIGEQYGDVNFTPAIFVGGWMRGGDAAMLTAGIEIKNMRIGVGYDYNTSSLNNASNGNGGFEIAIRYVSPYSVSHTRRSIPCPRF</sequence>
<name>A0A2S7SWB3_9BACT</name>
<accession>A0A2S7SWB3</accession>
<feature type="chain" id="PRO_5015515945" description="Type IX secretion system membrane protein PorP/SprF" evidence="1">
    <location>
        <begin position="25"/>
        <end position="350"/>
    </location>
</feature>
<dbReference type="AlphaFoldDB" id="A0A2S7SWB3"/>
<evidence type="ECO:0008006" key="4">
    <source>
        <dbReference type="Google" id="ProtNLM"/>
    </source>
</evidence>
<evidence type="ECO:0000313" key="2">
    <source>
        <dbReference type="EMBL" id="PQJ11219.1"/>
    </source>
</evidence>
<keyword evidence="1" id="KW-0732">Signal</keyword>
<dbReference type="NCBIfam" id="TIGR03519">
    <property type="entry name" value="T9SS_PorP_fam"/>
    <property type="match status" value="1"/>
</dbReference>
<evidence type="ECO:0000256" key="1">
    <source>
        <dbReference type="SAM" id="SignalP"/>
    </source>
</evidence>
<organism evidence="2 3">
    <name type="scientific">Flavipsychrobacter stenotrophus</name>
    <dbReference type="NCBI Taxonomy" id="2077091"/>
    <lineage>
        <taxon>Bacteria</taxon>
        <taxon>Pseudomonadati</taxon>
        <taxon>Bacteroidota</taxon>
        <taxon>Chitinophagia</taxon>
        <taxon>Chitinophagales</taxon>
        <taxon>Chitinophagaceae</taxon>
        <taxon>Flavipsychrobacter</taxon>
    </lineage>
</organism>